<evidence type="ECO:0000256" key="2">
    <source>
        <dbReference type="ARBA" id="ARBA00004275"/>
    </source>
</evidence>
<dbReference type="PRINTS" id="PR00081">
    <property type="entry name" value="GDHRDH"/>
</dbReference>
<evidence type="ECO:0000256" key="3">
    <source>
        <dbReference type="ARBA" id="ARBA00006484"/>
    </source>
</evidence>
<dbReference type="SUPFAM" id="SSF51735">
    <property type="entry name" value="NAD(P)-binding Rossmann-fold domains"/>
    <property type="match status" value="1"/>
</dbReference>
<sequence length="415" mass="43954">MINSGKLAGKTLFITGASRGIGKAIALKAAKDGANIVIAAKTADPHPKLPGTIYSAAKEVEDAGGKALPCVVDVRDEAQVQSAVDNAVKKFGGIDILINNASAISLTGTLETDMKRYDLMNNINTRGTFLVSKVCLPYLKKGKNPHIMNISPPLNMNPFWFKNHVAYTMAKYGMSMCVLGMSEEFKDDGVAVNALWPRTAIMTAAIEMLTGGGSASHSRKPEIVADAAYAVLCKDSKTVTGQFLIDEEVLKGEGLTDAQIAQYACVPSSVDNLMPDFFLDEAMKVAQSGKVSTPKGGSAAKPDVNTVEGIFAAISSRMNPDLVKSTGAVFQFVLTGKEEGKWFIDLKNGDGSAGKGDSPSTPDATLTMDSKNFFALFTGKTKAATAFMTGKLKISGNLQKAMKLEKLMGSLKAKL</sequence>
<comment type="similarity">
    <text evidence="3">Belongs to the short-chain dehydrogenases/reductases (SDR) family.</text>
</comment>
<reference evidence="10" key="1">
    <citation type="journal article" date="2014" name="PLoS ONE">
        <title>Transcriptome-Based Identification of ABC Transporters in the Western Tarnished Plant Bug Lygus hesperus.</title>
        <authorList>
            <person name="Hull J.J."/>
            <person name="Chaney K."/>
            <person name="Geib S.M."/>
            <person name="Fabrick J.A."/>
            <person name="Brent C.S."/>
            <person name="Walsh D."/>
            <person name="Lavine L.C."/>
        </authorList>
    </citation>
    <scope>NUCLEOTIDE SEQUENCE</scope>
</reference>
<dbReference type="PANTHER" id="PTHR42808:SF3">
    <property type="entry name" value="HYDROXYSTEROID DEHYDROGENASE-LIKE PROTEIN 2"/>
    <property type="match status" value="1"/>
</dbReference>
<reference evidence="11" key="3">
    <citation type="submission" date="2014-09" db="EMBL/GenBank/DDBJ databases">
        <authorList>
            <person name="Magalhaes I.L.F."/>
            <person name="Oliveira U."/>
            <person name="Santos F.R."/>
            <person name="Vidigal T.H.D.A."/>
            <person name="Brescovit A.D."/>
            <person name="Santos A.J."/>
        </authorList>
    </citation>
    <scope>NUCLEOTIDE SEQUENCE</scope>
</reference>
<dbReference type="GO" id="GO:0005777">
    <property type="term" value="C:peroxisome"/>
    <property type="evidence" value="ECO:0007669"/>
    <property type="project" value="UniProtKB-SubCell"/>
</dbReference>
<evidence type="ECO:0000313" key="11">
    <source>
        <dbReference type="EMBL" id="JAG49117.1"/>
    </source>
</evidence>
<evidence type="ECO:0000256" key="6">
    <source>
        <dbReference type="ARBA" id="ARBA00023128"/>
    </source>
</evidence>
<evidence type="ECO:0000256" key="1">
    <source>
        <dbReference type="ARBA" id="ARBA00004173"/>
    </source>
</evidence>
<dbReference type="PANTHER" id="PTHR42808">
    <property type="entry name" value="HYDROXYSTEROID DEHYDROGENASE-LIKE PROTEIN 2"/>
    <property type="match status" value="1"/>
</dbReference>
<keyword evidence="5" id="KW-0560">Oxidoreductase</keyword>
<dbReference type="InterPro" id="IPR036291">
    <property type="entry name" value="NAD(P)-bd_dom_sf"/>
</dbReference>
<name>A0A0A9WUB0_LYGHE</name>
<dbReference type="Gene3D" id="3.40.50.720">
    <property type="entry name" value="NAD(P)-binding Rossmann-like Domain"/>
    <property type="match status" value="1"/>
</dbReference>
<dbReference type="Gene3D" id="3.30.1050.10">
    <property type="entry name" value="SCP2 sterol-binding domain"/>
    <property type="match status" value="1"/>
</dbReference>
<proteinExistence type="inferred from homology"/>
<gene>
    <name evidence="10" type="primary">hsdl2</name>
    <name evidence="10" type="ORF">CM83_63742</name>
</gene>
<evidence type="ECO:0000256" key="7">
    <source>
        <dbReference type="ARBA" id="ARBA00023140"/>
    </source>
</evidence>
<dbReference type="NCBIfam" id="NF006133">
    <property type="entry name" value="PRK08278.1"/>
    <property type="match status" value="1"/>
</dbReference>
<evidence type="ECO:0000313" key="10">
    <source>
        <dbReference type="EMBL" id="JAG11006.1"/>
    </source>
</evidence>
<organism evidence="10">
    <name type="scientific">Lygus hesperus</name>
    <name type="common">Western plant bug</name>
    <dbReference type="NCBI Taxonomy" id="30085"/>
    <lineage>
        <taxon>Eukaryota</taxon>
        <taxon>Metazoa</taxon>
        <taxon>Ecdysozoa</taxon>
        <taxon>Arthropoda</taxon>
        <taxon>Hexapoda</taxon>
        <taxon>Insecta</taxon>
        <taxon>Pterygota</taxon>
        <taxon>Neoptera</taxon>
        <taxon>Paraneoptera</taxon>
        <taxon>Hemiptera</taxon>
        <taxon>Heteroptera</taxon>
        <taxon>Panheteroptera</taxon>
        <taxon>Cimicomorpha</taxon>
        <taxon>Miridae</taxon>
        <taxon>Mirini</taxon>
        <taxon>Lygus</taxon>
    </lineage>
</organism>
<dbReference type="EMBL" id="GBRD01016710">
    <property type="protein sequence ID" value="JAG49117.1"/>
    <property type="molecule type" value="Transcribed_RNA"/>
</dbReference>
<evidence type="ECO:0000259" key="9">
    <source>
        <dbReference type="Pfam" id="PF02036"/>
    </source>
</evidence>
<dbReference type="GO" id="GO:0016491">
    <property type="term" value="F:oxidoreductase activity"/>
    <property type="evidence" value="ECO:0007669"/>
    <property type="project" value="UniProtKB-KW"/>
</dbReference>
<dbReference type="EMBL" id="GBHO01032598">
    <property type="protein sequence ID" value="JAG11006.1"/>
    <property type="molecule type" value="Transcribed_RNA"/>
</dbReference>
<dbReference type="AlphaFoldDB" id="A0A0A9WUB0"/>
<dbReference type="InterPro" id="IPR036527">
    <property type="entry name" value="SCP2_sterol-bd_dom_sf"/>
</dbReference>
<dbReference type="Pfam" id="PF02036">
    <property type="entry name" value="SCP2"/>
    <property type="match status" value="1"/>
</dbReference>
<keyword evidence="6" id="KW-0496">Mitochondrion</keyword>
<accession>A0A0A9WUB0</accession>
<evidence type="ECO:0000256" key="5">
    <source>
        <dbReference type="ARBA" id="ARBA00023002"/>
    </source>
</evidence>
<protein>
    <recommendedName>
        <fullName evidence="8">Hydroxysteroid dehydrogenase-like protein 2</fullName>
    </recommendedName>
</protein>
<keyword evidence="7" id="KW-0576">Peroxisome</keyword>
<comment type="subcellular location">
    <subcellularLocation>
        <location evidence="1">Mitochondrion</location>
    </subcellularLocation>
    <subcellularLocation>
        <location evidence="2">Peroxisome</location>
    </subcellularLocation>
</comment>
<dbReference type="GO" id="GO:0005739">
    <property type="term" value="C:mitochondrion"/>
    <property type="evidence" value="ECO:0007669"/>
    <property type="project" value="UniProtKB-SubCell"/>
</dbReference>
<evidence type="ECO:0000256" key="4">
    <source>
        <dbReference type="ARBA" id="ARBA00022857"/>
    </source>
</evidence>
<dbReference type="InterPro" id="IPR002347">
    <property type="entry name" value="SDR_fam"/>
</dbReference>
<dbReference type="Pfam" id="PF00106">
    <property type="entry name" value="adh_short"/>
    <property type="match status" value="1"/>
</dbReference>
<reference evidence="10" key="2">
    <citation type="submission" date="2014-07" db="EMBL/GenBank/DDBJ databases">
        <authorList>
            <person name="Hull J."/>
        </authorList>
    </citation>
    <scope>NUCLEOTIDE SEQUENCE</scope>
</reference>
<feature type="domain" description="SCP2" evidence="9">
    <location>
        <begin position="318"/>
        <end position="408"/>
    </location>
</feature>
<dbReference type="InterPro" id="IPR051935">
    <property type="entry name" value="HSDL2"/>
</dbReference>
<evidence type="ECO:0000256" key="8">
    <source>
        <dbReference type="ARBA" id="ARBA00040243"/>
    </source>
</evidence>
<keyword evidence="4" id="KW-0521">NADP</keyword>
<dbReference type="CDD" id="cd09762">
    <property type="entry name" value="HSDL2_SDR_c"/>
    <property type="match status" value="1"/>
</dbReference>
<dbReference type="FunFam" id="3.40.50.720:FF:000301">
    <property type="entry name" value="Hydroxysteroid dehydrogenase like 2"/>
    <property type="match status" value="1"/>
</dbReference>
<dbReference type="SUPFAM" id="SSF55718">
    <property type="entry name" value="SCP-like"/>
    <property type="match status" value="1"/>
</dbReference>
<dbReference type="InterPro" id="IPR003033">
    <property type="entry name" value="SCP2_sterol-bd_dom"/>
</dbReference>